<gene>
    <name evidence="1" type="ORF">NDU88_006814</name>
</gene>
<keyword evidence="2" id="KW-1185">Reference proteome</keyword>
<dbReference type="EMBL" id="JANPWB010000014">
    <property type="protein sequence ID" value="KAJ1101750.1"/>
    <property type="molecule type" value="Genomic_DNA"/>
</dbReference>
<protein>
    <submittedName>
        <fullName evidence="1">Uncharacterized protein</fullName>
    </submittedName>
</protein>
<dbReference type="AlphaFoldDB" id="A0AAV7MNE5"/>
<evidence type="ECO:0000313" key="1">
    <source>
        <dbReference type="EMBL" id="KAJ1101750.1"/>
    </source>
</evidence>
<sequence>MTVFRKKTVAVYIDCVRSLELENDRLMVKNLGEARSHHARGLIWQEENMFECYSRYKWYCCGSQRKRQRVREETFIFFTFVKLARLPLVNSRASAVIESRVCILPRALAHWICEGRCVWIDARQAAS</sequence>
<accession>A0AAV7MNE5</accession>
<organism evidence="1 2">
    <name type="scientific">Pleurodeles waltl</name>
    <name type="common">Iberian ribbed newt</name>
    <dbReference type="NCBI Taxonomy" id="8319"/>
    <lineage>
        <taxon>Eukaryota</taxon>
        <taxon>Metazoa</taxon>
        <taxon>Chordata</taxon>
        <taxon>Craniata</taxon>
        <taxon>Vertebrata</taxon>
        <taxon>Euteleostomi</taxon>
        <taxon>Amphibia</taxon>
        <taxon>Batrachia</taxon>
        <taxon>Caudata</taxon>
        <taxon>Salamandroidea</taxon>
        <taxon>Salamandridae</taxon>
        <taxon>Pleurodelinae</taxon>
        <taxon>Pleurodeles</taxon>
    </lineage>
</organism>
<dbReference type="Proteomes" id="UP001066276">
    <property type="component" value="Chromosome 10"/>
</dbReference>
<name>A0AAV7MNE5_PLEWA</name>
<proteinExistence type="predicted"/>
<reference evidence="1" key="1">
    <citation type="journal article" date="2022" name="bioRxiv">
        <title>Sequencing and chromosome-scale assembly of the giantPleurodeles waltlgenome.</title>
        <authorList>
            <person name="Brown T."/>
            <person name="Elewa A."/>
            <person name="Iarovenko S."/>
            <person name="Subramanian E."/>
            <person name="Araus A.J."/>
            <person name="Petzold A."/>
            <person name="Susuki M."/>
            <person name="Suzuki K.-i.T."/>
            <person name="Hayashi T."/>
            <person name="Toyoda A."/>
            <person name="Oliveira C."/>
            <person name="Osipova E."/>
            <person name="Leigh N.D."/>
            <person name="Simon A."/>
            <person name="Yun M.H."/>
        </authorList>
    </citation>
    <scope>NUCLEOTIDE SEQUENCE</scope>
    <source>
        <strain evidence="1">20211129_DDA</strain>
        <tissue evidence="1">Liver</tissue>
    </source>
</reference>
<evidence type="ECO:0000313" key="2">
    <source>
        <dbReference type="Proteomes" id="UP001066276"/>
    </source>
</evidence>
<comment type="caution">
    <text evidence="1">The sequence shown here is derived from an EMBL/GenBank/DDBJ whole genome shotgun (WGS) entry which is preliminary data.</text>
</comment>